<evidence type="ECO:0000313" key="4">
    <source>
        <dbReference type="Proteomes" id="UP001231189"/>
    </source>
</evidence>
<feature type="compositionally biased region" description="Basic residues" evidence="1">
    <location>
        <begin position="177"/>
        <end position="190"/>
    </location>
</feature>
<dbReference type="InterPro" id="IPR001810">
    <property type="entry name" value="F-box_dom"/>
</dbReference>
<dbReference type="Proteomes" id="UP001231189">
    <property type="component" value="Unassembled WGS sequence"/>
</dbReference>
<dbReference type="AlphaFoldDB" id="A0AAD8RYM4"/>
<dbReference type="SUPFAM" id="SSF81383">
    <property type="entry name" value="F-box domain"/>
    <property type="match status" value="1"/>
</dbReference>
<dbReference type="Gene3D" id="1.20.1280.50">
    <property type="match status" value="1"/>
</dbReference>
<feature type="region of interest" description="Disordered" evidence="1">
    <location>
        <begin position="177"/>
        <end position="229"/>
    </location>
</feature>
<dbReference type="EMBL" id="JAUUTY010000005">
    <property type="protein sequence ID" value="KAK1632894.1"/>
    <property type="molecule type" value="Genomic_DNA"/>
</dbReference>
<evidence type="ECO:0000256" key="1">
    <source>
        <dbReference type="SAM" id="MobiDB-lite"/>
    </source>
</evidence>
<evidence type="ECO:0000259" key="2">
    <source>
        <dbReference type="Pfam" id="PF12937"/>
    </source>
</evidence>
<protein>
    <recommendedName>
        <fullName evidence="2">F-box domain-containing protein</fullName>
    </recommendedName>
</protein>
<comment type="caution">
    <text evidence="3">The sequence shown here is derived from an EMBL/GenBank/DDBJ whole genome shotgun (WGS) entry which is preliminary data.</text>
</comment>
<accession>A0AAD8RYM4</accession>
<dbReference type="PANTHER" id="PTHR33110">
    <property type="entry name" value="F-BOX/KELCH-REPEAT PROTEIN-RELATED"/>
    <property type="match status" value="1"/>
</dbReference>
<reference evidence="3" key="1">
    <citation type="submission" date="2023-07" db="EMBL/GenBank/DDBJ databases">
        <title>A chromosome-level genome assembly of Lolium multiflorum.</title>
        <authorList>
            <person name="Chen Y."/>
            <person name="Copetti D."/>
            <person name="Kolliker R."/>
            <person name="Studer B."/>
        </authorList>
    </citation>
    <scope>NUCLEOTIDE SEQUENCE</scope>
    <source>
        <strain evidence="3">02402/16</strain>
        <tissue evidence="3">Leaf</tissue>
    </source>
</reference>
<feature type="domain" description="F-box" evidence="2">
    <location>
        <begin position="20"/>
        <end position="56"/>
    </location>
</feature>
<dbReference type="CDD" id="cd09917">
    <property type="entry name" value="F-box_SF"/>
    <property type="match status" value="1"/>
</dbReference>
<sequence>MSTPTTAAIDRRIKRSAAGWSDLPDDLVGIVLSRIGASPRDRVCFAAVCRAWREAAPRHPVPAAAPMLLLSPLQPARGGTRHLCGPAGRWAFRVPSKLAANKRFVGSHDGGWVAAVDDHELVIVNLFSGHQVPLSPQQSEVSSIGSPSRFWFLHHNNCKIIFSGDPASARGRLHPRRPYKWGAPHHTRCGRRTDPSSSTLRPAGADGDGWRRHSALRPPPPVGSPPQHAGRGWWWAAARPMVCAIPPASHRCVEMVSASPVTRGRPEQQPWVRRWRRLSSSPERVGLRMVVFRSVIAFQRRGGEAWKPVTADVAGGGLAFGCGGA</sequence>
<organism evidence="3 4">
    <name type="scientific">Lolium multiflorum</name>
    <name type="common">Italian ryegrass</name>
    <name type="synonym">Lolium perenne subsp. multiflorum</name>
    <dbReference type="NCBI Taxonomy" id="4521"/>
    <lineage>
        <taxon>Eukaryota</taxon>
        <taxon>Viridiplantae</taxon>
        <taxon>Streptophyta</taxon>
        <taxon>Embryophyta</taxon>
        <taxon>Tracheophyta</taxon>
        <taxon>Spermatophyta</taxon>
        <taxon>Magnoliopsida</taxon>
        <taxon>Liliopsida</taxon>
        <taxon>Poales</taxon>
        <taxon>Poaceae</taxon>
        <taxon>BOP clade</taxon>
        <taxon>Pooideae</taxon>
        <taxon>Poodae</taxon>
        <taxon>Poeae</taxon>
        <taxon>Poeae Chloroplast Group 2 (Poeae type)</taxon>
        <taxon>Loliodinae</taxon>
        <taxon>Loliinae</taxon>
        <taxon>Lolium</taxon>
    </lineage>
</organism>
<name>A0AAD8RYM4_LOLMU</name>
<dbReference type="Pfam" id="PF12937">
    <property type="entry name" value="F-box-like"/>
    <property type="match status" value="1"/>
</dbReference>
<gene>
    <name evidence="3" type="ORF">QYE76_007209</name>
</gene>
<dbReference type="PANTHER" id="PTHR33110:SF38">
    <property type="entry name" value="DUF295 DOMAIN-CONTAINING PROTEIN"/>
    <property type="match status" value="1"/>
</dbReference>
<proteinExistence type="predicted"/>
<keyword evidence="4" id="KW-1185">Reference proteome</keyword>
<dbReference type="InterPro" id="IPR036047">
    <property type="entry name" value="F-box-like_dom_sf"/>
</dbReference>
<evidence type="ECO:0000313" key="3">
    <source>
        <dbReference type="EMBL" id="KAK1632894.1"/>
    </source>
</evidence>